<dbReference type="InterPro" id="IPR015421">
    <property type="entry name" value="PyrdxlP-dep_Trfase_major"/>
</dbReference>
<name>X0SNH6_9ZZZZ</name>
<dbReference type="Pfam" id="PF02347">
    <property type="entry name" value="GDC-P"/>
    <property type="match status" value="1"/>
</dbReference>
<dbReference type="InterPro" id="IPR049315">
    <property type="entry name" value="GDC-P_N"/>
</dbReference>
<dbReference type="PANTHER" id="PTHR42806">
    <property type="entry name" value="GLYCINE CLEAVAGE SYSTEM P-PROTEIN"/>
    <property type="match status" value="1"/>
</dbReference>
<dbReference type="Gene3D" id="3.90.1150.10">
    <property type="entry name" value="Aspartate Aminotransferase, domain 1"/>
    <property type="match status" value="1"/>
</dbReference>
<feature type="non-terminal residue" evidence="3">
    <location>
        <position position="1"/>
    </location>
</feature>
<gene>
    <name evidence="3" type="ORF">S01H1_15842</name>
</gene>
<feature type="domain" description="Glycine cleavage system P-protein N-terminal" evidence="2">
    <location>
        <begin position="3"/>
        <end position="303"/>
    </location>
</feature>
<dbReference type="Gene3D" id="3.40.640.10">
    <property type="entry name" value="Type I PLP-dependent aspartate aminotransferase-like (Major domain)"/>
    <property type="match status" value="1"/>
</dbReference>
<evidence type="ECO:0000259" key="2">
    <source>
        <dbReference type="Pfam" id="PF02347"/>
    </source>
</evidence>
<sequence length="308" mass="32496">LFSHRVLRGKRDVVVVAETIHPMYRRVLDTYAEAAGIEVAVIAPGNDGRLDPDKVHETAGDRACCVAVQSPNFLGIIEDLPQLAAAAHDCGALAVEVVTEAVSFGLLAGGGSFGFDVVCGEAQSFGVAPGFGGPHLGFFACASKHLRQMPGRLAGETVDEDGNRAFCLTMSTREQHIRRAKATSNICTNQGLMALAATVWLEAMGGNGLRELATSCLARTEELKRRVTAIGNAWRLAYPASPTFNEFLLIGHGSGTELVERLASEGVLAGVPTTDWGGSWPDGLLVAVTERNPATDLDALVSALEKLS</sequence>
<dbReference type="SUPFAM" id="SSF53383">
    <property type="entry name" value="PLP-dependent transferases"/>
    <property type="match status" value="1"/>
</dbReference>
<protein>
    <recommendedName>
        <fullName evidence="2">Glycine cleavage system P-protein N-terminal domain-containing protein</fullName>
    </recommendedName>
</protein>
<dbReference type="GO" id="GO:0009116">
    <property type="term" value="P:nucleoside metabolic process"/>
    <property type="evidence" value="ECO:0007669"/>
    <property type="project" value="InterPro"/>
</dbReference>
<dbReference type="InterPro" id="IPR015422">
    <property type="entry name" value="PyrdxlP-dep_Trfase_small"/>
</dbReference>
<organism evidence="3">
    <name type="scientific">marine sediment metagenome</name>
    <dbReference type="NCBI Taxonomy" id="412755"/>
    <lineage>
        <taxon>unclassified sequences</taxon>
        <taxon>metagenomes</taxon>
        <taxon>ecological metagenomes</taxon>
    </lineage>
</organism>
<dbReference type="GO" id="GO:0004375">
    <property type="term" value="F:glycine dehydrogenase (decarboxylating) activity"/>
    <property type="evidence" value="ECO:0007669"/>
    <property type="project" value="InterPro"/>
</dbReference>
<dbReference type="EMBL" id="BARS01008295">
    <property type="protein sequence ID" value="GAF76691.1"/>
    <property type="molecule type" value="Genomic_DNA"/>
</dbReference>
<accession>X0SNH6</accession>
<dbReference type="AlphaFoldDB" id="X0SNH6"/>
<keyword evidence="1" id="KW-0560">Oxidoreductase</keyword>
<dbReference type="PANTHER" id="PTHR42806:SF1">
    <property type="entry name" value="GLYCINE DEHYDROGENASE (DECARBOXYLATING)"/>
    <property type="match status" value="1"/>
</dbReference>
<proteinExistence type="predicted"/>
<evidence type="ECO:0000256" key="1">
    <source>
        <dbReference type="ARBA" id="ARBA00023002"/>
    </source>
</evidence>
<dbReference type="InterPro" id="IPR015424">
    <property type="entry name" value="PyrdxlP-dep_Trfase"/>
</dbReference>
<reference evidence="3" key="1">
    <citation type="journal article" date="2014" name="Front. Microbiol.">
        <title>High frequency of phylogenetically diverse reductive dehalogenase-homologous genes in deep subseafloor sedimentary metagenomes.</title>
        <authorList>
            <person name="Kawai M."/>
            <person name="Futagami T."/>
            <person name="Toyoda A."/>
            <person name="Takaki Y."/>
            <person name="Nishi S."/>
            <person name="Hori S."/>
            <person name="Arai W."/>
            <person name="Tsubouchi T."/>
            <person name="Morono Y."/>
            <person name="Uchiyama I."/>
            <person name="Ito T."/>
            <person name="Fujiyama A."/>
            <person name="Inagaki F."/>
            <person name="Takami H."/>
        </authorList>
    </citation>
    <scope>NUCLEOTIDE SEQUENCE</scope>
    <source>
        <strain evidence="3">Expedition CK06-06</strain>
    </source>
</reference>
<dbReference type="InterPro" id="IPR023010">
    <property type="entry name" value="GcvPA"/>
</dbReference>
<evidence type="ECO:0000313" key="3">
    <source>
        <dbReference type="EMBL" id="GAF76691.1"/>
    </source>
</evidence>
<comment type="caution">
    <text evidence="3">The sequence shown here is derived from an EMBL/GenBank/DDBJ whole genome shotgun (WGS) entry which is preliminary data.</text>
</comment>